<dbReference type="Pfam" id="PF02776">
    <property type="entry name" value="TPP_enzyme_N"/>
    <property type="match status" value="1"/>
</dbReference>
<accession>A0ABV8V1E7</accession>
<evidence type="ECO:0000256" key="6">
    <source>
        <dbReference type="ARBA" id="ARBA00022842"/>
    </source>
</evidence>
<dbReference type="InterPro" id="IPR012001">
    <property type="entry name" value="Thiamin_PyroP_enz_TPP-bd_dom"/>
</dbReference>
<evidence type="ECO:0000256" key="2">
    <source>
        <dbReference type="ARBA" id="ARBA00001964"/>
    </source>
</evidence>
<evidence type="ECO:0000256" key="9">
    <source>
        <dbReference type="RuleBase" id="RU362132"/>
    </source>
</evidence>
<dbReference type="PANTHER" id="PTHR43452">
    <property type="entry name" value="PYRUVATE DECARBOXYLASE"/>
    <property type="match status" value="1"/>
</dbReference>
<keyword evidence="4" id="KW-0479">Metal-binding</keyword>
<dbReference type="Gene3D" id="3.40.50.970">
    <property type="match status" value="2"/>
</dbReference>
<evidence type="ECO:0000256" key="1">
    <source>
        <dbReference type="ARBA" id="ARBA00001920"/>
    </source>
</evidence>
<evidence type="ECO:0000313" key="14">
    <source>
        <dbReference type="Proteomes" id="UP001595840"/>
    </source>
</evidence>
<organism evidence="13 14">
    <name type="scientific">Simiduia curdlanivorans</name>
    <dbReference type="NCBI Taxonomy" id="1492769"/>
    <lineage>
        <taxon>Bacteria</taxon>
        <taxon>Pseudomonadati</taxon>
        <taxon>Pseudomonadota</taxon>
        <taxon>Gammaproteobacteria</taxon>
        <taxon>Cellvibrionales</taxon>
        <taxon>Cellvibrionaceae</taxon>
        <taxon>Simiduia</taxon>
    </lineage>
</organism>
<evidence type="ECO:0000259" key="11">
    <source>
        <dbReference type="Pfam" id="PF02775"/>
    </source>
</evidence>
<evidence type="ECO:0000313" key="13">
    <source>
        <dbReference type="EMBL" id="MFC4360977.1"/>
    </source>
</evidence>
<keyword evidence="6" id="KW-0460">Magnesium</keyword>
<comment type="cofactor">
    <cofactor evidence="2">
        <name>thiamine diphosphate</name>
        <dbReference type="ChEBI" id="CHEBI:58937"/>
    </cofactor>
</comment>
<comment type="similarity">
    <text evidence="3 9">Belongs to the TPP enzyme family.</text>
</comment>
<dbReference type="Gene3D" id="3.40.50.1220">
    <property type="entry name" value="TPP-binding domain"/>
    <property type="match status" value="1"/>
</dbReference>
<evidence type="ECO:0000256" key="7">
    <source>
        <dbReference type="ARBA" id="ARBA00023052"/>
    </source>
</evidence>
<dbReference type="PANTHER" id="PTHR43452:SF30">
    <property type="entry name" value="PYRUVATE DECARBOXYLASE ISOZYME 1-RELATED"/>
    <property type="match status" value="1"/>
</dbReference>
<evidence type="ECO:0000259" key="12">
    <source>
        <dbReference type="Pfam" id="PF02776"/>
    </source>
</evidence>
<dbReference type="RefSeq" id="WP_290261997.1">
    <property type="nucleotide sequence ID" value="NZ_JAUFQG010000004.1"/>
</dbReference>
<dbReference type="InterPro" id="IPR012000">
    <property type="entry name" value="Thiamin_PyroP_enz_cen_dom"/>
</dbReference>
<keyword evidence="14" id="KW-1185">Reference proteome</keyword>
<dbReference type="SUPFAM" id="SSF52518">
    <property type="entry name" value="Thiamin diphosphate-binding fold (THDP-binding)"/>
    <property type="match status" value="2"/>
</dbReference>
<feature type="domain" description="Thiamine pyrophosphate enzyme TPP-binding" evidence="11">
    <location>
        <begin position="388"/>
        <end position="514"/>
    </location>
</feature>
<dbReference type="Pfam" id="PF02775">
    <property type="entry name" value="TPP_enzyme_C"/>
    <property type="match status" value="1"/>
</dbReference>
<proteinExistence type="inferred from homology"/>
<dbReference type="SUPFAM" id="SSF52467">
    <property type="entry name" value="DHS-like NAD/FAD-binding domain"/>
    <property type="match status" value="1"/>
</dbReference>
<protein>
    <submittedName>
        <fullName evidence="13">Thiamine pyrophosphate-binding protein</fullName>
    </submittedName>
</protein>
<feature type="domain" description="Thiamine pyrophosphate enzyme central" evidence="10">
    <location>
        <begin position="193"/>
        <end position="299"/>
    </location>
</feature>
<dbReference type="Proteomes" id="UP001595840">
    <property type="component" value="Unassembled WGS sequence"/>
</dbReference>
<sequence>MNLVNVLEAELKQFGVERLFGIPGDFILPLFEALQRNGNLPMLHLSHEPSIVFAADACARLTNKPSAVLLTYGAGALNAVNAIAQSYVEHVPLIVIAGFPAQAELDRKLLIHHQAKTIDSQQAILREVTCCQVRLNDAASAGAEIRKALVACAELSRPVLIEFPRDAVNFETQLEAPYVAPVDDAKNLQPSVDNIWRKLSLAKRPVILAGVDVRRFNAVSALEQFASAAKIPIISTLMARACLDSTHPMYGGIFLDNSDALPYSLLADADLIVLAGVIKTDSNFAAHGDLFCAEKVVELSEAVYKLDGQTVEGLSLKGIFEGLNRHAYPLTHFQRPVEKSVTDTCDSECAPNATQVVKAMHTVLTEQDEIFPIISDVGDCLFASLEANPRYLLAPAFYASMGYAVPAAFGVQASAGLRPIVLVGDGAFQMTGMELGHCSRNGFSPIVILFNNKRWDMIRAFSPDLHCTDLGTWDYPAFAESMGGSGVSVDTEQGFVAAFQQALARREGFSLIEVKLAQGRTARLDRFATNFLAANKVGAC</sequence>
<dbReference type="EMBL" id="JBHSCX010000002">
    <property type="protein sequence ID" value="MFC4360977.1"/>
    <property type="molecule type" value="Genomic_DNA"/>
</dbReference>
<comment type="caution">
    <text evidence="13">The sequence shown here is derived from an EMBL/GenBank/DDBJ whole genome shotgun (WGS) entry which is preliminary data.</text>
</comment>
<comment type="cofactor">
    <cofactor evidence="1">
        <name>a metal cation</name>
        <dbReference type="ChEBI" id="CHEBI:25213"/>
    </cofactor>
</comment>
<dbReference type="InterPro" id="IPR011766">
    <property type="entry name" value="TPP_enzyme_TPP-bd"/>
</dbReference>
<keyword evidence="8" id="KW-0456">Lyase</keyword>
<reference evidence="14" key="1">
    <citation type="journal article" date="2019" name="Int. J. Syst. Evol. Microbiol.">
        <title>The Global Catalogue of Microorganisms (GCM) 10K type strain sequencing project: providing services to taxonomists for standard genome sequencing and annotation.</title>
        <authorList>
            <consortium name="The Broad Institute Genomics Platform"/>
            <consortium name="The Broad Institute Genome Sequencing Center for Infectious Disease"/>
            <person name="Wu L."/>
            <person name="Ma J."/>
        </authorList>
    </citation>
    <scope>NUCLEOTIDE SEQUENCE [LARGE SCALE GENOMIC DNA]</scope>
    <source>
        <strain evidence="14">CECT 8570</strain>
    </source>
</reference>
<evidence type="ECO:0000256" key="5">
    <source>
        <dbReference type="ARBA" id="ARBA00022793"/>
    </source>
</evidence>
<evidence type="ECO:0000259" key="10">
    <source>
        <dbReference type="Pfam" id="PF00205"/>
    </source>
</evidence>
<dbReference type="InterPro" id="IPR029035">
    <property type="entry name" value="DHS-like_NAD/FAD-binding_dom"/>
</dbReference>
<evidence type="ECO:0000256" key="3">
    <source>
        <dbReference type="ARBA" id="ARBA00007812"/>
    </source>
</evidence>
<dbReference type="Pfam" id="PF00205">
    <property type="entry name" value="TPP_enzyme_M"/>
    <property type="match status" value="1"/>
</dbReference>
<gene>
    <name evidence="13" type="ORF">ACFOX3_01615</name>
</gene>
<evidence type="ECO:0000256" key="4">
    <source>
        <dbReference type="ARBA" id="ARBA00022723"/>
    </source>
</evidence>
<dbReference type="InterPro" id="IPR029061">
    <property type="entry name" value="THDP-binding"/>
</dbReference>
<keyword evidence="5" id="KW-0210">Decarboxylase</keyword>
<evidence type="ECO:0000256" key="8">
    <source>
        <dbReference type="ARBA" id="ARBA00023239"/>
    </source>
</evidence>
<dbReference type="InterPro" id="IPR012110">
    <property type="entry name" value="PDC/IPDC-like"/>
</dbReference>
<feature type="domain" description="Thiamine pyrophosphate enzyme N-terminal TPP-binding" evidence="12">
    <location>
        <begin position="1"/>
        <end position="119"/>
    </location>
</feature>
<keyword evidence="7 9" id="KW-0786">Thiamine pyrophosphate</keyword>
<name>A0ABV8V1E7_9GAMM</name>